<name>A0A7K0K3I0_9ACTO</name>
<dbReference type="EMBL" id="VUMY01000012">
    <property type="protein sequence ID" value="MST50041.1"/>
    <property type="molecule type" value="Genomic_DNA"/>
</dbReference>
<reference evidence="1 2" key="1">
    <citation type="submission" date="2019-08" db="EMBL/GenBank/DDBJ databases">
        <title>In-depth cultivation of the pig gut microbiome towards novel bacterial diversity and tailored functional studies.</title>
        <authorList>
            <person name="Wylensek D."/>
            <person name="Hitch T.C.A."/>
            <person name="Clavel T."/>
        </authorList>
    </citation>
    <scope>NUCLEOTIDE SEQUENCE [LARGE SCALE GENOMIC DNA]</scope>
    <source>
        <strain evidence="1 2">RF-GAM-744-WT-7</strain>
    </source>
</reference>
<sequence>MIECRDGIHSPAGPFNAGLAAAETEFVAIQGSDDVLEAGAVEAWERLATRFSADMVLTRLHRGSKRRPIHAPPVRPWLCGPADFVRDRLYYRSAPLGLMRTKTLRDLGLKMTARLAVGEDIAFSMRLYSEGRVAVQRRGPGYLIGEDGPARVTMDPRPLENELAHIPDLLSRPWIHQWSPVASQGVAIKTLRIHIFGCLDTRPQSWWDDSAHEGQREKLAGLAREVLDFAPDCVRAFSRADTALLGAILDPTVPTARMLELAQARRHFLSPAALLPAHLGGLTHREGTLRFSTASFLVR</sequence>
<keyword evidence="1" id="KW-0808">Transferase</keyword>
<evidence type="ECO:0000313" key="1">
    <source>
        <dbReference type="EMBL" id="MST50041.1"/>
    </source>
</evidence>
<dbReference type="SUPFAM" id="SSF53448">
    <property type="entry name" value="Nucleotide-diphospho-sugar transferases"/>
    <property type="match status" value="1"/>
</dbReference>
<keyword evidence="2" id="KW-1185">Reference proteome</keyword>
<comment type="caution">
    <text evidence="1">The sequence shown here is derived from an EMBL/GenBank/DDBJ whole genome shotgun (WGS) entry which is preliminary data.</text>
</comment>
<dbReference type="AlphaFoldDB" id="A0A7K0K3I0"/>
<accession>A0A7K0K3I0</accession>
<dbReference type="GO" id="GO:0016740">
    <property type="term" value="F:transferase activity"/>
    <property type="evidence" value="ECO:0007669"/>
    <property type="project" value="UniProtKB-KW"/>
</dbReference>
<proteinExistence type="predicted"/>
<gene>
    <name evidence="1" type="ORF">FYJ63_07305</name>
</gene>
<dbReference type="Gene3D" id="3.90.550.10">
    <property type="entry name" value="Spore Coat Polysaccharide Biosynthesis Protein SpsA, Chain A"/>
    <property type="match status" value="1"/>
</dbReference>
<dbReference type="InterPro" id="IPR029044">
    <property type="entry name" value="Nucleotide-diphossugar_trans"/>
</dbReference>
<evidence type="ECO:0000313" key="2">
    <source>
        <dbReference type="Proteomes" id="UP000442535"/>
    </source>
</evidence>
<dbReference type="Proteomes" id="UP000442535">
    <property type="component" value="Unassembled WGS sequence"/>
</dbReference>
<organism evidence="1 2">
    <name type="scientific">Mobiluncus porci</name>
    <dbReference type="NCBI Taxonomy" id="2652278"/>
    <lineage>
        <taxon>Bacteria</taxon>
        <taxon>Bacillati</taxon>
        <taxon>Actinomycetota</taxon>
        <taxon>Actinomycetes</taxon>
        <taxon>Actinomycetales</taxon>
        <taxon>Actinomycetaceae</taxon>
        <taxon>Mobiluncus</taxon>
    </lineage>
</organism>
<protein>
    <submittedName>
        <fullName evidence="1">Glycosyl transferase</fullName>
    </submittedName>
</protein>